<keyword evidence="1" id="KW-0472">Membrane</keyword>
<accession>A0A8E2E5C4</accession>
<keyword evidence="1" id="KW-1133">Transmembrane helix</keyword>
<dbReference type="EMBL" id="KV745109">
    <property type="protein sequence ID" value="OCK77677.1"/>
    <property type="molecule type" value="Genomic_DNA"/>
</dbReference>
<evidence type="ECO:0000313" key="3">
    <source>
        <dbReference type="Proteomes" id="UP000250266"/>
    </source>
</evidence>
<sequence length="70" mass="7903">MPQRALQIDTIRPLSLSLTLYLSSVEFDSDSLITRLQIVLPGWTYLLVVLSVEITIATLQLRVHLSQLPL</sequence>
<evidence type="ECO:0000313" key="2">
    <source>
        <dbReference type="EMBL" id="OCK77677.1"/>
    </source>
</evidence>
<protein>
    <submittedName>
        <fullName evidence="2">Uncharacterized protein</fullName>
    </submittedName>
</protein>
<organism evidence="2 3">
    <name type="scientific">Lepidopterella palustris CBS 459.81</name>
    <dbReference type="NCBI Taxonomy" id="1314670"/>
    <lineage>
        <taxon>Eukaryota</taxon>
        <taxon>Fungi</taxon>
        <taxon>Dikarya</taxon>
        <taxon>Ascomycota</taxon>
        <taxon>Pezizomycotina</taxon>
        <taxon>Dothideomycetes</taxon>
        <taxon>Pleosporomycetidae</taxon>
        <taxon>Mytilinidiales</taxon>
        <taxon>Argynnaceae</taxon>
        <taxon>Lepidopterella</taxon>
    </lineage>
</organism>
<keyword evidence="3" id="KW-1185">Reference proteome</keyword>
<reference evidence="2 3" key="1">
    <citation type="journal article" date="2016" name="Nat. Commun.">
        <title>Ectomycorrhizal ecology is imprinted in the genome of the dominant symbiotic fungus Cenococcum geophilum.</title>
        <authorList>
            <consortium name="DOE Joint Genome Institute"/>
            <person name="Peter M."/>
            <person name="Kohler A."/>
            <person name="Ohm R.A."/>
            <person name="Kuo A."/>
            <person name="Krutzmann J."/>
            <person name="Morin E."/>
            <person name="Arend M."/>
            <person name="Barry K.W."/>
            <person name="Binder M."/>
            <person name="Choi C."/>
            <person name="Clum A."/>
            <person name="Copeland A."/>
            <person name="Grisel N."/>
            <person name="Haridas S."/>
            <person name="Kipfer T."/>
            <person name="LaButti K."/>
            <person name="Lindquist E."/>
            <person name="Lipzen A."/>
            <person name="Maire R."/>
            <person name="Meier B."/>
            <person name="Mihaltcheva S."/>
            <person name="Molinier V."/>
            <person name="Murat C."/>
            <person name="Poggeler S."/>
            <person name="Quandt C.A."/>
            <person name="Sperisen C."/>
            <person name="Tritt A."/>
            <person name="Tisserant E."/>
            <person name="Crous P.W."/>
            <person name="Henrissat B."/>
            <person name="Nehls U."/>
            <person name="Egli S."/>
            <person name="Spatafora J.W."/>
            <person name="Grigoriev I.V."/>
            <person name="Martin F.M."/>
        </authorList>
    </citation>
    <scope>NUCLEOTIDE SEQUENCE [LARGE SCALE GENOMIC DNA]</scope>
    <source>
        <strain evidence="2 3">CBS 459.81</strain>
    </source>
</reference>
<dbReference type="Proteomes" id="UP000250266">
    <property type="component" value="Unassembled WGS sequence"/>
</dbReference>
<feature type="transmembrane region" description="Helical" evidence="1">
    <location>
        <begin position="43"/>
        <end position="61"/>
    </location>
</feature>
<keyword evidence="1" id="KW-0812">Transmembrane</keyword>
<proteinExistence type="predicted"/>
<evidence type="ECO:0000256" key="1">
    <source>
        <dbReference type="SAM" id="Phobius"/>
    </source>
</evidence>
<dbReference type="AlphaFoldDB" id="A0A8E2E5C4"/>
<name>A0A8E2E5C4_9PEZI</name>
<gene>
    <name evidence="2" type="ORF">K432DRAFT_384500</name>
</gene>